<proteinExistence type="predicted"/>
<gene>
    <name evidence="1" type="ORF">SS1G_12832</name>
</gene>
<sequence>MPGRYTTLHHVRGPPLPIAICPASFMLNGDGSAALQGFCAAVCELSRPLRAFSAPRSQYEYSMSTGTLIPPYTRHPTNPKVGKIKHVKWFLTALKDNEFTDLPALNT</sequence>
<organism evidence="1 2">
    <name type="scientific">Sclerotinia sclerotiorum (strain ATCC 18683 / 1980 / Ss-1)</name>
    <name type="common">White mold</name>
    <name type="synonym">Whetzelinia sclerotiorum</name>
    <dbReference type="NCBI Taxonomy" id="665079"/>
    <lineage>
        <taxon>Eukaryota</taxon>
        <taxon>Fungi</taxon>
        <taxon>Dikarya</taxon>
        <taxon>Ascomycota</taxon>
        <taxon>Pezizomycotina</taxon>
        <taxon>Leotiomycetes</taxon>
        <taxon>Helotiales</taxon>
        <taxon>Sclerotiniaceae</taxon>
        <taxon>Sclerotinia</taxon>
    </lineage>
</organism>
<reference evidence="2" key="1">
    <citation type="journal article" date="2011" name="PLoS Genet.">
        <title>Genomic analysis of the necrotrophic fungal pathogens Sclerotinia sclerotiorum and Botrytis cinerea.</title>
        <authorList>
            <person name="Amselem J."/>
            <person name="Cuomo C.A."/>
            <person name="van Kan J.A."/>
            <person name="Viaud M."/>
            <person name="Benito E.P."/>
            <person name="Couloux A."/>
            <person name="Coutinho P.M."/>
            <person name="de Vries R.P."/>
            <person name="Dyer P.S."/>
            <person name="Fillinger S."/>
            <person name="Fournier E."/>
            <person name="Gout L."/>
            <person name="Hahn M."/>
            <person name="Kohn L."/>
            <person name="Lapalu N."/>
            <person name="Plummer K.M."/>
            <person name="Pradier J.M."/>
            <person name="Quevillon E."/>
            <person name="Sharon A."/>
            <person name="Simon A."/>
            <person name="ten Have A."/>
            <person name="Tudzynski B."/>
            <person name="Tudzynski P."/>
            <person name="Wincker P."/>
            <person name="Andrew M."/>
            <person name="Anthouard V."/>
            <person name="Beever R.E."/>
            <person name="Beffa R."/>
            <person name="Benoit I."/>
            <person name="Bouzid O."/>
            <person name="Brault B."/>
            <person name="Chen Z."/>
            <person name="Choquer M."/>
            <person name="Collemare J."/>
            <person name="Cotton P."/>
            <person name="Danchin E.G."/>
            <person name="Da Silva C."/>
            <person name="Gautier A."/>
            <person name="Giraud C."/>
            <person name="Giraud T."/>
            <person name="Gonzalez C."/>
            <person name="Grossetete S."/>
            <person name="Guldener U."/>
            <person name="Henrissat B."/>
            <person name="Howlett B.J."/>
            <person name="Kodira C."/>
            <person name="Kretschmer M."/>
            <person name="Lappartient A."/>
            <person name="Leroch M."/>
            <person name="Levis C."/>
            <person name="Mauceli E."/>
            <person name="Neuveglise C."/>
            <person name="Oeser B."/>
            <person name="Pearson M."/>
            <person name="Poulain J."/>
            <person name="Poussereau N."/>
            <person name="Quesneville H."/>
            <person name="Rascle C."/>
            <person name="Schumacher J."/>
            <person name="Segurens B."/>
            <person name="Sexton A."/>
            <person name="Silva E."/>
            <person name="Sirven C."/>
            <person name="Soanes D.M."/>
            <person name="Talbot N.J."/>
            <person name="Templeton M."/>
            <person name="Yandava C."/>
            <person name="Yarden O."/>
            <person name="Zeng Q."/>
            <person name="Rollins J.A."/>
            <person name="Lebrun M.H."/>
            <person name="Dickman M."/>
        </authorList>
    </citation>
    <scope>NUCLEOTIDE SEQUENCE [LARGE SCALE GENOMIC DNA]</scope>
    <source>
        <strain evidence="2">ATCC 18683 / 1980 / Ss-1</strain>
    </source>
</reference>
<evidence type="ECO:0000313" key="2">
    <source>
        <dbReference type="Proteomes" id="UP000001312"/>
    </source>
</evidence>
<evidence type="ECO:0000313" key="1">
    <source>
        <dbReference type="EMBL" id="EDN97975.1"/>
    </source>
</evidence>
<dbReference type="EMBL" id="CH476642">
    <property type="protein sequence ID" value="EDN97975.1"/>
    <property type="molecule type" value="Genomic_DNA"/>
</dbReference>
<accession>A7F5F4</accession>
<dbReference type="AlphaFoldDB" id="A7F5F4"/>
<keyword evidence="2" id="KW-1185">Reference proteome</keyword>
<dbReference type="Proteomes" id="UP000001312">
    <property type="component" value="Unassembled WGS sequence"/>
</dbReference>
<dbReference type="RefSeq" id="XP_001586254.1">
    <property type="nucleotide sequence ID" value="XM_001586204.1"/>
</dbReference>
<dbReference type="GeneID" id="5482220"/>
<dbReference type="KEGG" id="ssl:SS1G_12832"/>
<name>A7F5F4_SCLS1</name>
<dbReference type="InParanoid" id="A7F5F4"/>
<protein>
    <submittedName>
        <fullName evidence="1">Uncharacterized protein</fullName>
    </submittedName>
</protein>